<dbReference type="EMBL" id="AZCX01000004">
    <property type="protein sequence ID" value="KRK48151.1"/>
    <property type="molecule type" value="Genomic_DNA"/>
</dbReference>
<dbReference type="InterPro" id="IPR003825">
    <property type="entry name" value="Colicin-V_CvpA"/>
</dbReference>
<evidence type="ECO:0000256" key="4">
    <source>
        <dbReference type="ARBA" id="ARBA00023136"/>
    </source>
</evidence>
<dbReference type="GO" id="GO:0009403">
    <property type="term" value="P:toxin biosynthetic process"/>
    <property type="evidence" value="ECO:0007669"/>
    <property type="project" value="InterPro"/>
</dbReference>
<sequence length="172" mass="19115">MILSIIVAVLLALGAVYGYQTGLVLQLVRLISAGLSWIAAILTCAPVTTFIYTIGQNQQTTGQTPPRVMTIIIFAILFFLVNTLLWRLGRTLNLVTKLPVIHLLNGLLGAVVGLIIRYLIIFIALNIFILIPNDWVQSQYQASQLSQTIVTKTPVISQQLLHQWQNSLQHQN</sequence>
<keyword evidence="7" id="KW-1185">Reference proteome</keyword>
<dbReference type="GO" id="GO:0016020">
    <property type="term" value="C:membrane"/>
    <property type="evidence" value="ECO:0007669"/>
    <property type="project" value="UniProtKB-SubCell"/>
</dbReference>
<keyword evidence="4 5" id="KW-0472">Membrane</keyword>
<dbReference type="Proteomes" id="UP000050911">
    <property type="component" value="Unassembled WGS sequence"/>
</dbReference>
<evidence type="ECO:0000256" key="5">
    <source>
        <dbReference type="SAM" id="Phobius"/>
    </source>
</evidence>
<evidence type="ECO:0000313" key="6">
    <source>
        <dbReference type="EMBL" id="KRK48151.1"/>
    </source>
</evidence>
<evidence type="ECO:0000313" key="7">
    <source>
        <dbReference type="Proteomes" id="UP000050911"/>
    </source>
</evidence>
<comment type="subcellular location">
    <subcellularLocation>
        <location evidence="1">Membrane</location>
        <topology evidence="1">Multi-pass membrane protein</topology>
    </subcellularLocation>
</comment>
<proteinExistence type="predicted"/>
<feature type="transmembrane region" description="Helical" evidence="5">
    <location>
        <begin position="106"/>
        <end position="131"/>
    </location>
</feature>
<protein>
    <recommendedName>
        <fullName evidence="8">Colicin V production protein</fullName>
    </recommendedName>
</protein>
<reference evidence="6 7" key="1">
    <citation type="journal article" date="2015" name="Genome Announc.">
        <title>Expanding the biotechnology potential of lactobacilli through comparative genomics of 213 strains and associated genera.</title>
        <authorList>
            <person name="Sun Z."/>
            <person name="Harris H.M."/>
            <person name="McCann A."/>
            <person name="Guo C."/>
            <person name="Argimon S."/>
            <person name="Zhang W."/>
            <person name="Yang X."/>
            <person name="Jeffery I.B."/>
            <person name="Cooney J.C."/>
            <person name="Kagawa T.F."/>
            <person name="Liu W."/>
            <person name="Song Y."/>
            <person name="Salvetti E."/>
            <person name="Wrobel A."/>
            <person name="Rasinkangas P."/>
            <person name="Parkhill J."/>
            <person name="Rea M.C."/>
            <person name="O'Sullivan O."/>
            <person name="Ritari J."/>
            <person name="Douillard F.P."/>
            <person name="Paul Ross R."/>
            <person name="Yang R."/>
            <person name="Briner A.E."/>
            <person name="Felis G.E."/>
            <person name="de Vos W.M."/>
            <person name="Barrangou R."/>
            <person name="Klaenhammer T.R."/>
            <person name="Caufield P.W."/>
            <person name="Cui Y."/>
            <person name="Zhang H."/>
            <person name="O'Toole P.W."/>
        </authorList>
    </citation>
    <scope>NUCLEOTIDE SEQUENCE [LARGE SCALE GENOMIC DNA]</scope>
    <source>
        <strain evidence="6 7">JCM 15530</strain>
    </source>
</reference>
<dbReference type="Pfam" id="PF02674">
    <property type="entry name" value="Colicin_V"/>
    <property type="match status" value="1"/>
</dbReference>
<evidence type="ECO:0000256" key="1">
    <source>
        <dbReference type="ARBA" id="ARBA00004141"/>
    </source>
</evidence>
<name>A0A0R1HZ01_9LACO</name>
<feature type="transmembrane region" description="Helical" evidence="5">
    <location>
        <begin position="34"/>
        <end position="55"/>
    </location>
</feature>
<dbReference type="RefSeq" id="WP_054660719.1">
    <property type="nucleotide sequence ID" value="NZ_AZCX01000004.1"/>
</dbReference>
<dbReference type="AlphaFoldDB" id="A0A0R1HZ01"/>
<accession>A0A0R1HZ01</accession>
<keyword evidence="2 5" id="KW-0812">Transmembrane</keyword>
<evidence type="ECO:0000256" key="3">
    <source>
        <dbReference type="ARBA" id="ARBA00022989"/>
    </source>
</evidence>
<evidence type="ECO:0008006" key="8">
    <source>
        <dbReference type="Google" id="ProtNLM"/>
    </source>
</evidence>
<keyword evidence="3 5" id="KW-1133">Transmembrane helix</keyword>
<feature type="transmembrane region" description="Helical" evidence="5">
    <location>
        <begin position="67"/>
        <end position="86"/>
    </location>
</feature>
<dbReference type="STRING" id="1302272.FC96_GL001885"/>
<gene>
    <name evidence="6" type="ORF">FC96_GL001885</name>
</gene>
<comment type="caution">
    <text evidence="6">The sequence shown here is derived from an EMBL/GenBank/DDBJ whole genome shotgun (WGS) entry which is preliminary data.</text>
</comment>
<dbReference type="PANTHER" id="PTHR37306:SF1">
    <property type="entry name" value="COLICIN V PRODUCTION PROTEIN"/>
    <property type="match status" value="1"/>
</dbReference>
<dbReference type="PATRIC" id="fig|1302272.5.peg.1915"/>
<dbReference type="OrthoDB" id="2143375at2"/>
<organism evidence="6 7">
    <name type="scientific">Secundilactobacillus kimchicus JCM 15530</name>
    <dbReference type="NCBI Taxonomy" id="1302272"/>
    <lineage>
        <taxon>Bacteria</taxon>
        <taxon>Bacillati</taxon>
        <taxon>Bacillota</taxon>
        <taxon>Bacilli</taxon>
        <taxon>Lactobacillales</taxon>
        <taxon>Lactobacillaceae</taxon>
        <taxon>Secundilactobacillus</taxon>
    </lineage>
</organism>
<dbReference type="PANTHER" id="PTHR37306">
    <property type="entry name" value="COLICIN V PRODUCTION PROTEIN"/>
    <property type="match status" value="1"/>
</dbReference>
<evidence type="ECO:0000256" key="2">
    <source>
        <dbReference type="ARBA" id="ARBA00022692"/>
    </source>
</evidence>